<dbReference type="Pfam" id="PF02466">
    <property type="entry name" value="Tim17"/>
    <property type="match status" value="1"/>
</dbReference>
<keyword evidence="5 9" id="KW-1133">Transmembrane helix</keyword>
<protein>
    <recommendedName>
        <fullName evidence="9">Mitochondrial import inner membrane translocase subunit TIM22</fullName>
    </recommendedName>
</protein>
<dbReference type="Proteomes" id="UP000695022">
    <property type="component" value="Unplaced"/>
</dbReference>
<keyword evidence="11" id="KW-1185">Reference proteome</keyword>
<sequence length="193" mass="20397">MEASMSHVKNDPSQNAAAENPSSGINLIELMERLMGDKKYSSGMIIMPNAGLPHRLKTREELLIENTMESCTFKTVISCVLGFGLGGAFGLFTAGLDPSITGADARQQTAKEVVQEMGKRGMSYAKNFAVIGAMFAGTECVLESHRGKTDWKNGTLAGGITGGVIGLRAGVKPGLLGAAGFAVFSTVIDYFLR</sequence>
<dbReference type="PANTHER" id="PTHR14110">
    <property type="entry name" value="MITOCHONDRIAL IMPORT INNER MEMBRANE TRANSLOCASE SUBUNIT TIM22"/>
    <property type="match status" value="1"/>
</dbReference>
<keyword evidence="6 9" id="KW-0496">Mitochondrion</keyword>
<comment type="subcellular location">
    <subcellularLocation>
        <location evidence="1 9">Mitochondrion inner membrane</location>
        <topology evidence="1 9">Multi-pass membrane protein</topology>
    </subcellularLocation>
</comment>
<evidence type="ECO:0000256" key="5">
    <source>
        <dbReference type="ARBA" id="ARBA00022989"/>
    </source>
</evidence>
<evidence type="ECO:0000256" key="1">
    <source>
        <dbReference type="ARBA" id="ARBA00004448"/>
    </source>
</evidence>
<dbReference type="RefSeq" id="XP_014665934.1">
    <property type="nucleotide sequence ID" value="XM_014810448.1"/>
</dbReference>
<feature type="transmembrane region" description="Helical" evidence="9">
    <location>
        <begin position="174"/>
        <end position="192"/>
    </location>
</feature>
<comment type="similarity">
    <text evidence="2 9">Belongs to the Tim17/Tim22/Tim23 family.</text>
</comment>
<comment type="subunit">
    <text evidence="9">Component of the TIM22 complex.</text>
</comment>
<keyword evidence="4 9" id="KW-0999">Mitochondrion inner membrane</keyword>
<evidence type="ECO:0000256" key="2">
    <source>
        <dbReference type="ARBA" id="ARBA00008444"/>
    </source>
</evidence>
<gene>
    <name evidence="12" type="primary">LOC106807932</name>
</gene>
<dbReference type="GeneID" id="106807932"/>
<feature type="region of interest" description="Disordered" evidence="10">
    <location>
        <begin position="1"/>
        <end position="21"/>
    </location>
</feature>
<comment type="caution">
    <text evidence="9">Lacks conserved residue(s) required for the propagation of feature annotation.</text>
</comment>
<evidence type="ECO:0000313" key="11">
    <source>
        <dbReference type="Proteomes" id="UP000695022"/>
    </source>
</evidence>
<evidence type="ECO:0000256" key="9">
    <source>
        <dbReference type="RuleBase" id="RU367038"/>
    </source>
</evidence>
<proteinExistence type="inferred from homology"/>
<keyword evidence="7 9" id="KW-0472">Membrane</keyword>
<dbReference type="InterPro" id="IPR039175">
    <property type="entry name" value="TIM22"/>
</dbReference>
<keyword evidence="9" id="KW-0653">Protein transport</keyword>
<feature type="compositionally biased region" description="Polar residues" evidence="10">
    <location>
        <begin position="11"/>
        <end position="21"/>
    </location>
</feature>
<evidence type="ECO:0000256" key="7">
    <source>
        <dbReference type="ARBA" id="ARBA00023136"/>
    </source>
</evidence>
<keyword evidence="3 9" id="KW-0812">Transmembrane</keyword>
<comment type="function">
    <text evidence="8 9">Essential core component of the TIM22 complex, a complex that mediates the import and insertion of multi-pass transmembrane proteins into the mitochondrial inner membrane. In the TIM22 complex, it constitutes the voltage-activated and signal-gated channel. Forms a twin-pore translocase that uses the membrane potential as external driving force in 2 voltage-dependent steps.</text>
</comment>
<keyword evidence="9" id="KW-0811">Translocation</keyword>
<evidence type="ECO:0000256" key="3">
    <source>
        <dbReference type="ARBA" id="ARBA00022692"/>
    </source>
</evidence>
<keyword evidence="9" id="KW-0813">Transport</keyword>
<evidence type="ECO:0000256" key="8">
    <source>
        <dbReference type="ARBA" id="ARBA00024713"/>
    </source>
</evidence>
<evidence type="ECO:0000313" key="12">
    <source>
        <dbReference type="RefSeq" id="XP_014665934.1"/>
    </source>
</evidence>
<evidence type="ECO:0000256" key="10">
    <source>
        <dbReference type="SAM" id="MobiDB-lite"/>
    </source>
</evidence>
<name>A0ABM1E163_PRICU</name>
<evidence type="ECO:0000256" key="6">
    <source>
        <dbReference type="ARBA" id="ARBA00023128"/>
    </source>
</evidence>
<reference evidence="12" key="1">
    <citation type="submission" date="2025-08" db="UniProtKB">
        <authorList>
            <consortium name="RefSeq"/>
        </authorList>
    </citation>
    <scope>IDENTIFICATION</scope>
</reference>
<dbReference type="PANTHER" id="PTHR14110:SF0">
    <property type="entry name" value="MITOCHONDRIAL IMPORT INNER MEMBRANE TRANSLOCASE SUBUNIT TIM22"/>
    <property type="match status" value="1"/>
</dbReference>
<accession>A0ABM1E163</accession>
<evidence type="ECO:0000256" key="4">
    <source>
        <dbReference type="ARBA" id="ARBA00022792"/>
    </source>
</evidence>
<organism evidence="11 12">
    <name type="scientific">Priapulus caudatus</name>
    <name type="common">Priapulid worm</name>
    <dbReference type="NCBI Taxonomy" id="37621"/>
    <lineage>
        <taxon>Eukaryota</taxon>
        <taxon>Metazoa</taxon>
        <taxon>Ecdysozoa</taxon>
        <taxon>Scalidophora</taxon>
        <taxon>Priapulida</taxon>
        <taxon>Priapulimorpha</taxon>
        <taxon>Priapulimorphida</taxon>
        <taxon>Priapulidae</taxon>
        <taxon>Priapulus</taxon>
    </lineage>
</organism>